<proteinExistence type="predicted"/>
<keyword evidence="1" id="KW-0732">Signal</keyword>
<name>A0A8J5JNG7_HOMAM</name>
<feature type="signal peptide" evidence="1">
    <location>
        <begin position="1"/>
        <end position="21"/>
    </location>
</feature>
<keyword evidence="3" id="KW-1185">Reference proteome</keyword>
<accession>A0A8J5JNG7</accession>
<gene>
    <name evidence="2" type="ORF">Hamer_G007734</name>
</gene>
<dbReference type="AlphaFoldDB" id="A0A8J5JNG7"/>
<sequence>MQMCQLAVAVMVVVMATVSLAGPLADKSESHVETPSGITILKNFKPAGGLPTTLQQRSSLKVPKDSTLVGEISLTPRPSTPENAPINSQLGSPWMDTLPKWFNDTPWWFKTPPAWFHTPPAWFNIPPKPQVIDEEIQIETGEGIVPGSITKEITLGTNASISGQENTFYADSKTLRIHIPIKIIQQ</sequence>
<reference evidence="2" key="1">
    <citation type="journal article" date="2021" name="Sci. Adv.">
        <title>The American lobster genome reveals insights on longevity, neural, and immune adaptations.</title>
        <authorList>
            <person name="Polinski J.M."/>
            <person name="Zimin A.V."/>
            <person name="Clark K.F."/>
            <person name="Kohn A.B."/>
            <person name="Sadowski N."/>
            <person name="Timp W."/>
            <person name="Ptitsyn A."/>
            <person name="Khanna P."/>
            <person name="Romanova D.Y."/>
            <person name="Williams P."/>
            <person name="Greenwood S.J."/>
            <person name="Moroz L.L."/>
            <person name="Walt D.R."/>
            <person name="Bodnar A.G."/>
        </authorList>
    </citation>
    <scope>NUCLEOTIDE SEQUENCE</scope>
    <source>
        <strain evidence="2">GMGI-L3</strain>
    </source>
</reference>
<protein>
    <submittedName>
        <fullName evidence="2">Uncharacterized protein</fullName>
    </submittedName>
</protein>
<comment type="caution">
    <text evidence="2">The sequence shown here is derived from an EMBL/GenBank/DDBJ whole genome shotgun (WGS) entry which is preliminary data.</text>
</comment>
<dbReference type="EMBL" id="JAHLQT010030594">
    <property type="protein sequence ID" value="KAG7160950.1"/>
    <property type="molecule type" value="Genomic_DNA"/>
</dbReference>
<evidence type="ECO:0000313" key="2">
    <source>
        <dbReference type="EMBL" id="KAG7160950.1"/>
    </source>
</evidence>
<evidence type="ECO:0000256" key="1">
    <source>
        <dbReference type="SAM" id="SignalP"/>
    </source>
</evidence>
<dbReference type="Proteomes" id="UP000747542">
    <property type="component" value="Unassembled WGS sequence"/>
</dbReference>
<evidence type="ECO:0000313" key="3">
    <source>
        <dbReference type="Proteomes" id="UP000747542"/>
    </source>
</evidence>
<organism evidence="2 3">
    <name type="scientific">Homarus americanus</name>
    <name type="common">American lobster</name>
    <dbReference type="NCBI Taxonomy" id="6706"/>
    <lineage>
        <taxon>Eukaryota</taxon>
        <taxon>Metazoa</taxon>
        <taxon>Ecdysozoa</taxon>
        <taxon>Arthropoda</taxon>
        <taxon>Crustacea</taxon>
        <taxon>Multicrustacea</taxon>
        <taxon>Malacostraca</taxon>
        <taxon>Eumalacostraca</taxon>
        <taxon>Eucarida</taxon>
        <taxon>Decapoda</taxon>
        <taxon>Pleocyemata</taxon>
        <taxon>Astacidea</taxon>
        <taxon>Nephropoidea</taxon>
        <taxon>Nephropidae</taxon>
        <taxon>Homarus</taxon>
    </lineage>
</organism>
<feature type="chain" id="PRO_5035232250" evidence="1">
    <location>
        <begin position="22"/>
        <end position="186"/>
    </location>
</feature>